<dbReference type="RefSeq" id="WP_062130124.1">
    <property type="nucleotide sequence ID" value="NZ_LRBG01000031.1"/>
</dbReference>
<sequence>MVTRNVEDVIRQIAAATNTPEEIVAQMYRETWTEYSEGARITDYLTVLVARRVSDNLRRRQRDSH</sequence>
<keyword evidence="2" id="KW-1185">Reference proteome</keyword>
<proteinExistence type="predicted"/>
<dbReference type="Gene3D" id="1.10.8.1060">
    <property type="entry name" value="Corynebacterium glutamicum thioredoxin-dependent arsenate reductase, N-terminal domain"/>
    <property type="match status" value="1"/>
</dbReference>
<reference evidence="1 2" key="1">
    <citation type="journal article" date="2015" name="Int. J. Syst. Evol. Microbiol.">
        <title>Burkholderia monticola sp. nov., isolated from mountain soil.</title>
        <authorList>
            <person name="Baek I."/>
            <person name="Seo B."/>
            <person name="Lee I."/>
            <person name="Yi H."/>
            <person name="Chun J."/>
        </authorList>
    </citation>
    <scope>NUCLEOTIDE SEQUENCE [LARGE SCALE GENOMIC DNA]</scope>
    <source>
        <strain evidence="1 2">JC2948</strain>
    </source>
</reference>
<dbReference type="Proteomes" id="UP000075613">
    <property type="component" value="Unassembled WGS sequence"/>
</dbReference>
<organism evidence="1 2">
    <name type="scientific">Paraburkholderia monticola</name>
    <dbReference type="NCBI Taxonomy" id="1399968"/>
    <lineage>
        <taxon>Bacteria</taxon>
        <taxon>Pseudomonadati</taxon>
        <taxon>Pseudomonadota</taxon>
        <taxon>Betaproteobacteria</taxon>
        <taxon>Burkholderiales</taxon>
        <taxon>Burkholderiaceae</taxon>
        <taxon>Paraburkholderia</taxon>
    </lineage>
</organism>
<accession>A0A149PKC0</accession>
<dbReference type="EMBL" id="LRBG01000031">
    <property type="protein sequence ID" value="KXU85449.1"/>
    <property type="molecule type" value="Genomic_DNA"/>
</dbReference>
<name>A0A149PKC0_9BURK</name>
<comment type="caution">
    <text evidence="1">The sequence shown here is derived from an EMBL/GenBank/DDBJ whole genome shotgun (WGS) entry which is preliminary data.</text>
</comment>
<dbReference type="Pfam" id="PF12085">
    <property type="entry name" value="DUF3562"/>
    <property type="match status" value="1"/>
</dbReference>
<protein>
    <recommendedName>
        <fullName evidence="3">DUF3562 domain-containing protein</fullName>
    </recommendedName>
</protein>
<dbReference type="OrthoDB" id="9022654at2"/>
<dbReference type="InterPro" id="IPR021945">
    <property type="entry name" value="DUF3562"/>
</dbReference>
<dbReference type="AlphaFoldDB" id="A0A149PKC0"/>
<evidence type="ECO:0000313" key="1">
    <source>
        <dbReference type="EMBL" id="KXU85449.1"/>
    </source>
</evidence>
<evidence type="ECO:0008006" key="3">
    <source>
        <dbReference type="Google" id="ProtNLM"/>
    </source>
</evidence>
<dbReference type="NCBIfam" id="NF046112">
    <property type="entry name" value="MSMEG_6209_Nter"/>
    <property type="match status" value="1"/>
</dbReference>
<evidence type="ECO:0000313" key="2">
    <source>
        <dbReference type="Proteomes" id="UP000075613"/>
    </source>
</evidence>
<gene>
    <name evidence="1" type="ORF">CI15_19950</name>
</gene>